<dbReference type="AlphaFoldDB" id="A0A4Y9ZT09"/>
<evidence type="ECO:0000313" key="3">
    <source>
        <dbReference type="Proteomes" id="UP000298061"/>
    </source>
</evidence>
<dbReference type="OrthoDB" id="5544375at2759"/>
<proteinExistence type="predicted"/>
<dbReference type="Proteomes" id="UP000298061">
    <property type="component" value="Unassembled WGS sequence"/>
</dbReference>
<evidence type="ECO:0000313" key="2">
    <source>
        <dbReference type="EMBL" id="TFY77942.1"/>
    </source>
</evidence>
<dbReference type="Pfam" id="PF07956">
    <property type="entry name" value="DUF1690"/>
    <property type="match status" value="1"/>
</dbReference>
<dbReference type="InterPro" id="IPR012471">
    <property type="entry name" value="DUF1690"/>
</dbReference>
<dbReference type="EMBL" id="SFCI01000786">
    <property type="protein sequence ID" value="TFY77942.1"/>
    <property type="molecule type" value="Genomic_DNA"/>
</dbReference>
<gene>
    <name evidence="2" type="ORF">EWM64_g6070</name>
</gene>
<keyword evidence="3" id="KW-1185">Reference proteome</keyword>
<sequence>MGASQSKSEDEGSKVFYSETPIQFSQDLVNQLSDQSPDTPPSTLDSHIRQRIQSEIARLREEENALYTQIETTLEKENLDRGTLHGWRRGFIPRPR</sequence>
<organism evidence="2 3">
    <name type="scientific">Hericium alpestre</name>
    <dbReference type="NCBI Taxonomy" id="135208"/>
    <lineage>
        <taxon>Eukaryota</taxon>
        <taxon>Fungi</taxon>
        <taxon>Dikarya</taxon>
        <taxon>Basidiomycota</taxon>
        <taxon>Agaricomycotina</taxon>
        <taxon>Agaricomycetes</taxon>
        <taxon>Russulales</taxon>
        <taxon>Hericiaceae</taxon>
        <taxon>Hericium</taxon>
    </lineage>
</organism>
<dbReference type="STRING" id="135208.A0A4Y9ZT09"/>
<protein>
    <submittedName>
        <fullName evidence="2">Uncharacterized protein</fullName>
    </submittedName>
</protein>
<comment type="caution">
    <text evidence="2">The sequence shown here is derived from an EMBL/GenBank/DDBJ whole genome shotgun (WGS) entry which is preliminary data.</text>
</comment>
<name>A0A4Y9ZT09_9AGAM</name>
<evidence type="ECO:0000256" key="1">
    <source>
        <dbReference type="SAM" id="MobiDB-lite"/>
    </source>
</evidence>
<accession>A0A4Y9ZT09</accession>
<reference evidence="2 3" key="1">
    <citation type="submission" date="2019-02" db="EMBL/GenBank/DDBJ databases">
        <title>Genome sequencing of the rare red list fungi Hericium alpestre (H. flagellum).</title>
        <authorList>
            <person name="Buettner E."/>
            <person name="Kellner H."/>
        </authorList>
    </citation>
    <scope>NUCLEOTIDE SEQUENCE [LARGE SCALE GENOMIC DNA]</scope>
    <source>
        <strain evidence="2 3">DSM 108284</strain>
    </source>
</reference>
<feature type="region of interest" description="Disordered" evidence="1">
    <location>
        <begin position="1"/>
        <end position="20"/>
    </location>
</feature>